<keyword evidence="4" id="KW-0539">Nucleus</keyword>
<dbReference type="Gene3D" id="3.30.505.10">
    <property type="entry name" value="SH2 domain"/>
    <property type="match status" value="2"/>
</dbReference>
<dbReference type="InterPro" id="IPR036860">
    <property type="entry name" value="SH2_dom_sf"/>
</dbReference>
<dbReference type="InterPro" id="IPR055179">
    <property type="entry name" value="Tex-like_central_region"/>
</dbReference>
<reference evidence="7 8" key="1">
    <citation type="journal article" date="2024" name="Nat. Commun.">
        <title>Phylogenomics reveals the evolutionary origins of lichenization in chlorophyte algae.</title>
        <authorList>
            <person name="Puginier C."/>
            <person name="Libourel C."/>
            <person name="Otte J."/>
            <person name="Skaloud P."/>
            <person name="Haon M."/>
            <person name="Grisel S."/>
            <person name="Petersen M."/>
            <person name="Berrin J.G."/>
            <person name="Delaux P.M."/>
            <person name="Dal Grande F."/>
            <person name="Keller J."/>
        </authorList>
    </citation>
    <scope>NUCLEOTIDE SEQUENCE [LARGE SCALE GENOMIC DNA]</scope>
    <source>
        <strain evidence="7 8">SAG 2043</strain>
    </source>
</reference>
<evidence type="ECO:0000256" key="5">
    <source>
        <dbReference type="SAM" id="MobiDB-lite"/>
    </source>
</evidence>
<evidence type="ECO:0000256" key="2">
    <source>
        <dbReference type="ARBA" id="ARBA00009253"/>
    </source>
</evidence>
<dbReference type="InterPro" id="IPR028231">
    <property type="entry name" value="Spt6_YqgF"/>
</dbReference>
<organism evidence="7 8">
    <name type="scientific">[Myrmecia] bisecta</name>
    <dbReference type="NCBI Taxonomy" id="41462"/>
    <lineage>
        <taxon>Eukaryota</taxon>
        <taxon>Viridiplantae</taxon>
        <taxon>Chlorophyta</taxon>
        <taxon>core chlorophytes</taxon>
        <taxon>Trebouxiophyceae</taxon>
        <taxon>Trebouxiales</taxon>
        <taxon>Trebouxiaceae</taxon>
        <taxon>Myrmecia</taxon>
    </lineage>
</organism>
<dbReference type="InterPro" id="IPR042066">
    <property type="entry name" value="Spt6_death-like"/>
</dbReference>
<dbReference type="Gene3D" id="1.10.3500.10">
    <property type="entry name" value="Tex N-terminal region-like"/>
    <property type="match status" value="1"/>
</dbReference>
<accession>A0AAW1R5L4</accession>
<dbReference type="PROSITE" id="PS50126">
    <property type="entry name" value="S1"/>
    <property type="match status" value="1"/>
</dbReference>
<comment type="caution">
    <text evidence="7">The sequence shown here is derived from an EMBL/GenBank/DDBJ whole genome shotgun (WGS) entry which is preliminary data.</text>
</comment>
<dbReference type="PANTHER" id="PTHR10145:SF6">
    <property type="entry name" value="TRANSCRIPTION ELONGATION FACTOR SPT6"/>
    <property type="match status" value="1"/>
</dbReference>
<dbReference type="InterPro" id="IPR032706">
    <property type="entry name" value="Spt6_HHH"/>
</dbReference>
<dbReference type="Pfam" id="PF14633">
    <property type="entry name" value="SH2_2"/>
    <property type="match status" value="1"/>
</dbReference>
<dbReference type="InterPro" id="IPR012337">
    <property type="entry name" value="RNaseH-like_sf"/>
</dbReference>
<dbReference type="PANTHER" id="PTHR10145">
    <property type="entry name" value="TRANSCRIPTION ELONGATION FACTOR SPT6"/>
    <property type="match status" value="1"/>
</dbReference>
<feature type="region of interest" description="Disordered" evidence="5">
    <location>
        <begin position="209"/>
        <end position="248"/>
    </location>
</feature>
<dbReference type="SUPFAM" id="SSF53098">
    <property type="entry name" value="Ribonuclease H-like"/>
    <property type="match status" value="1"/>
</dbReference>
<feature type="compositionally biased region" description="Acidic residues" evidence="5">
    <location>
        <begin position="129"/>
        <end position="139"/>
    </location>
</feature>
<feature type="compositionally biased region" description="Basic and acidic residues" evidence="5">
    <location>
        <begin position="233"/>
        <end position="248"/>
    </location>
</feature>
<dbReference type="CDD" id="cd09918">
    <property type="entry name" value="SH2_Nterm_SPT6_like"/>
    <property type="match status" value="1"/>
</dbReference>
<dbReference type="InterPro" id="IPR012340">
    <property type="entry name" value="NA-bd_OB-fold"/>
</dbReference>
<evidence type="ECO:0000256" key="1">
    <source>
        <dbReference type="ARBA" id="ARBA00004123"/>
    </source>
</evidence>
<dbReference type="GO" id="GO:0140673">
    <property type="term" value="P:transcription elongation-coupled chromatin remodeling"/>
    <property type="evidence" value="ECO:0007669"/>
    <property type="project" value="InterPro"/>
</dbReference>
<feature type="compositionally biased region" description="Acidic residues" evidence="5">
    <location>
        <begin position="146"/>
        <end position="167"/>
    </location>
</feature>
<dbReference type="CDD" id="cd09928">
    <property type="entry name" value="SH2_Cterm_SPT6_like"/>
    <property type="match status" value="1"/>
</dbReference>
<dbReference type="Gene3D" id="3.30.420.140">
    <property type="entry name" value="YqgF/RNase H-like domain"/>
    <property type="match status" value="1"/>
</dbReference>
<feature type="domain" description="S1 motif" evidence="6">
    <location>
        <begin position="1194"/>
        <end position="1265"/>
    </location>
</feature>
<keyword evidence="8" id="KW-1185">Reference proteome</keyword>
<feature type="compositionally biased region" description="Basic residues" evidence="5">
    <location>
        <begin position="88"/>
        <end position="100"/>
    </location>
</feature>
<protein>
    <recommendedName>
        <fullName evidence="6">S1 motif domain-containing protein</fullName>
    </recommendedName>
</protein>
<comment type="similarity">
    <text evidence="2">Belongs to the SPT6 family.</text>
</comment>
<dbReference type="GO" id="GO:0003676">
    <property type="term" value="F:nucleic acid binding"/>
    <property type="evidence" value="ECO:0007669"/>
    <property type="project" value="InterPro"/>
</dbReference>
<gene>
    <name evidence="7" type="ORF">WJX72_002842</name>
</gene>
<evidence type="ECO:0000256" key="3">
    <source>
        <dbReference type="ARBA" id="ARBA00023163"/>
    </source>
</evidence>
<dbReference type="InterPro" id="IPR023319">
    <property type="entry name" value="Tex-like_HTH_dom_sf"/>
</dbReference>
<feature type="compositionally biased region" description="Acidic residues" evidence="5">
    <location>
        <begin position="45"/>
        <end position="55"/>
    </location>
</feature>
<dbReference type="GO" id="GO:0008023">
    <property type="term" value="C:transcription elongation factor complex"/>
    <property type="evidence" value="ECO:0007669"/>
    <property type="project" value="TreeGrafter"/>
</dbReference>
<dbReference type="Gene3D" id="1.10.10.650">
    <property type="entry name" value="RuvA domain 2-like"/>
    <property type="match status" value="1"/>
</dbReference>
<dbReference type="GO" id="GO:0042393">
    <property type="term" value="F:histone binding"/>
    <property type="evidence" value="ECO:0007669"/>
    <property type="project" value="TreeGrafter"/>
</dbReference>
<feature type="compositionally biased region" description="Low complexity" evidence="5">
    <location>
        <begin position="105"/>
        <end position="117"/>
    </location>
</feature>
<dbReference type="Gene3D" id="1.10.150.850">
    <property type="entry name" value="Spt6, helix-hairpin-helix domain"/>
    <property type="match status" value="1"/>
</dbReference>
<name>A0AAW1R5L4_9CHLO</name>
<dbReference type="InterPro" id="IPR017072">
    <property type="entry name" value="TF_Spt6"/>
</dbReference>
<dbReference type="InterPro" id="IPR003029">
    <property type="entry name" value="S1_domain"/>
</dbReference>
<dbReference type="Pfam" id="PF21710">
    <property type="entry name" value="Spt6_S1"/>
    <property type="match status" value="1"/>
</dbReference>
<dbReference type="Pfam" id="PF14635">
    <property type="entry name" value="HHH_7"/>
    <property type="match status" value="1"/>
</dbReference>
<comment type="subcellular location">
    <subcellularLocation>
        <location evidence="1">Nucleus</location>
    </subcellularLocation>
</comment>
<evidence type="ECO:0000313" key="7">
    <source>
        <dbReference type="EMBL" id="KAK9828928.1"/>
    </source>
</evidence>
<dbReference type="InterPro" id="IPR049540">
    <property type="entry name" value="Spt6-like_S1"/>
</dbReference>
<feature type="region of interest" description="Disordered" evidence="5">
    <location>
        <begin position="1"/>
        <end position="194"/>
    </location>
</feature>
<dbReference type="InterPro" id="IPR035019">
    <property type="entry name" value="Spt6_SH2_N"/>
</dbReference>
<sequence>MASKEDLFDDAAEEESDKASDDSSEEGEDEPNDYDYDDKFLVRDEEADDNEEGDTEETRKIKRKRRRELELEEEDYQLLEDNQVTGIRRPRPSERKRIRKRVEEAAAAAGQGKTAAEQLQAALFGDDGQGLEDVDEEEAPAAGEAGPEDDFVEDDDEFDDFIDDDVGDGTGRRRRRTKVRGAPPGVSSEALREAQEIFGDVGELLDMYGARRRAGEAEEDEEPPEDLDEEAAEQFRADQDERQRQKALKKVVDRVEPEMMAAHFMLPKDEAIRTTDLPEREQEERGPDPANMNLAECAKWVYERLTGSKSMYGQERDILEDGVLEVDQGLAGLPHVYHRRELLGRLTQLQGYRGVRVVRGSDARRSWRDDADAQQALQTAIGAVLEEYYNKHYELPVIATYRKELCGELLCMREDDIPEVTSERDSRHRAREHLPGFPEGAMQAHHRRIKRWEVMWSVIAWSHKWRLMQRRKEARQKAYDLALDKAAPEAAQERAAIEACLEALQEASTMEEVEDVDARFRLVQAAAADSQLSQLSIDESPGKRRRPQKFTRYSLCKRAGLDRLAAKIGLSASQLGQNLDIGYKRHDPEDPKVPPEELAADYVTQMAGFDTPAAVLKGACHLAAIDVAADPKVREVIRTLYINNLKLSTEPTASGLEKLDPFQPLGQVAHLKHKPASKFEGTDQFLRISIGEKEGLITSQVQVAPSDVETKLLRPLAESYLGEGVSMVAQAWNALREAILGEALQAHLLPLLEREQRSKMLAEARDTALHLYADGLWKYAAQPPLQVRLPDEDEFVEKRRFMTCVWGDGSPATTLVMLDENGGLVDMLYCSAFSGPQRRPKPGMDLFSDPRKAKDAERVRDFIMAHSPHVLLVGSGSMHAKMLKEDMDRIRDHILEFQPKFLARCETGTLDVRYADETIAALWETSGAGKEELAEATPLVRRAVALGRLMLDPLPVLAALTNNSWEILATQCYPLQQYLPREELKRTVQRVLVTAVNQVGVDINAAASHPWLAHSLQYVAGLGPRKAMALLRAVQRNEHVVSRHDMWSSLGVLGNRVFRNCGPFIRIRSSGSGMANVALDALDDTRIAPQSYRYAIQIAQSALGGAAGDDEDNQVAVERAMARPHEIEGLDLEQFDRHIRQDAPDGPSKLSTLIDISFELVQPFGEVRGELGPPKDEEVFWMLTGESEETLKEGKLVEVVVRFATQDCAYCTLNDASGLEGMLSKEDISSQGPVDPRDYCKQGATMMARIKEVRAREGLITLTTCGTDLKNDRHWEELYCAKLDSYYIMPSEADQAKAMRERQRTARQRNFTNRPIRHPKFKNVSMADAAGLVAEAEVGDCILRPSPKGNQMICLTLKVHAGEEGPLVLHQDIQEAKKGGGAGPGAHLKLGTPLTVEAPGHREAYEDLDEVLARYVEPYMANIKALVGHRKMREGSLDQVNNLLRAEKARSPQQAVYCFGIKYDSPGVFYIAFIMNTLPHREYFTVTPDGYYYRSKVRKSLDHLLAEFKKHPPGVTAVPAQRSAASLGYQAPQAAARRPPQPAALSGPSAQGLAPRAAAAPPYGASNPYAPAASVASTAVQAAQAAANVISQRYAPLAPTAPLPDSYGHLFK</sequence>
<dbReference type="InterPro" id="IPR035420">
    <property type="entry name" value="Spt6_SH2"/>
</dbReference>
<dbReference type="Pfam" id="PF14639">
    <property type="entry name" value="YqgF"/>
    <property type="match status" value="1"/>
</dbReference>
<dbReference type="Gene3D" id="2.40.50.140">
    <property type="entry name" value="Nucleic acid-binding proteins"/>
    <property type="match status" value="1"/>
</dbReference>
<dbReference type="InterPro" id="IPR023323">
    <property type="entry name" value="Tex-like_dom_sf"/>
</dbReference>
<evidence type="ECO:0000256" key="4">
    <source>
        <dbReference type="ARBA" id="ARBA00023242"/>
    </source>
</evidence>
<evidence type="ECO:0000313" key="8">
    <source>
        <dbReference type="Proteomes" id="UP001489004"/>
    </source>
</evidence>
<dbReference type="GO" id="GO:0031491">
    <property type="term" value="F:nucleosome binding"/>
    <property type="evidence" value="ECO:0007669"/>
    <property type="project" value="TreeGrafter"/>
</dbReference>
<dbReference type="SUPFAM" id="SSF158832">
    <property type="entry name" value="Tex N-terminal region-like"/>
    <property type="match status" value="1"/>
</dbReference>
<evidence type="ECO:0000259" key="6">
    <source>
        <dbReference type="PROSITE" id="PS50126"/>
    </source>
</evidence>
<dbReference type="InterPro" id="IPR035018">
    <property type="entry name" value="Spt6_SH2_C"/>
</dbReference>
<feature type="compositionally biased region" description="Low complexity" evidence="5">
    <location>
        <begin position="1548"/>
        <end position="1559"/>
    </location>
</feature>
<dbReference type="SUPFAM" id="SSF50249">
    <property type="entry name" value="Nucleic acid-binding proteins"/>
    <property type="match status" value="1"/>
</dbReference>
<dbReference type="Proteomes" id="UP001489004">
    <property type="component" value="Unassembled WGS sequence"/>
</dbReference>
<dbReference type="InterPro" id="IPR037027">
    <property type="entry name" value="YqgF/RNaseH-like_dom_sf"/>
</dbReference>
<dbReference type="GO" id="GO:0034728">
    <property type="term" value="P:nucleosome organization"/>
    <property type="evidence" value="ECO:0007669"/>
    <property type="project" value="TreeGrafter"/>
</dbReference>
<proteinExistence type="inferred from homology"/>
<dbReference type="SUPFAM" id="SSF47781">
    <property type="entry name" value="RuvA domain 2-like"/>
    <property type="match status" value="1"/>
</dbReference>
<dbReference type="EMBL" id="JALJOR010000001">
    <property type="protein sequence ID" value="KAK9828928.1"/>
    <property type="molecule type" value="Genomic_DNA"/>
</dbReference>
<keyword evidence="3" id="KW-0804">Transcription</keyword>
<feature type="region of interest" description="Disordered" evidence="5">
    <location>
        <begin position="1528"/>
        <end position="1559"/>
    </location>
</feature>
<dbReference type="InterPro" id="IPR010994">
    <property type="entry name" value="RuvA_2-like"/>
</dbReference>
<dbReference type="Gene3D" id="1.10.10.2740">
    <property type="entry name" value="Spt6, Death-like domain"/>
    <property type="match status" value="1"/>
</dbReference>
<feature type="compositionally biased region" description="Acidic residues" evidence="5">
    <location>
        <begin position="217"/>
        <end position="232"/>
    </location>
</feature>
<dbReference type="Pfam" id="PF22706">
    <property type="entry name" value="Tex_central_region"/>
    <property type="match status" value="1"/>
</dbReference>
<feature type="compositionally biased region" description="Acidic residues" evidence="5">
    <location>
        <begin position="7"/>
        <end position="36"/>
    </location>
</feature>